<accession>A0A8D8THK3</accession>
<dbReference type="AlphaFoldDB" id="A0A8D8THK3"/>
<dbReference type="EMBL" id="HBUF01277608">
    <property type="protein sequence ID" value="CAG6686654.1"/>
    <property type="molecule type" value="Transcribed_RNA"/>
</dbReference>
<evidence type="ECO:0000313" key="1">
    <source>
        <dbReference type="EMBL" id="CAG6686654.1"/>
    </source>
</evidence>
<protein>
    <submittedName>
        <fullName evidence="1">Uncharacterized protein</fullName>
    </submittedName>
</protein>
<proteinExistence type="predicted"/>
<organism evidence="1">
    <name type="scientific">Cacopsylla melanoneura</name>
    <dbReference type="NCBI Taxonomy" id="428564"/>
    <lineage>
        <taxon>Eukaryota</taxon>
        <taxon>Metazoa</taxon>
        <taxon>Ecdysozoa</taxon>
        <taxon>Arthropoda</taxon>
        <taxon>Hexapoda</taxon>
        <taxon>Insecta</taxon>
        <taxon>Pterygota</taxon>
        <taxon>Neoptera</taxon>
        <taxon>Paraneoptera</taxon>
        <taxon>Hemiptera</taxon>
        <taxon>Sternorrhyncha</taxon>
        <taxon>Psylloidea</taxon>
        <taxon>Psyllidae</taxon>
        <taxon>Psyllinae</taxon>
        <taxon>Cacopsylla</taxon>
    </lineage>
</organism>
<name>A0A8D8THK3_9HEMI</name>
<reference evidence="1" key="1">
    <citation type="submission" date="2021-05" db="EMBL/GenBank/DDBJ databases">
        <authorList>
            <person name="Alioto T."/>
            <person name="Alioto T."/>
            <person name="Gomez Garrido J."/>
        </authorList>
    </citation>
    <scope>NUCLEOTIDE SEQUENCE</scope>
</reference>
<sequence>MLLYYIMKTKQISGVIELSVRVSFFLFNFSSFLLSALCNAVLNFMFALDWNNLLIGVIVSLWPVQCPMKEGGKNDENNAIIMNCFPVFSPSRNCIQSNDPIIDFDTVNLHEYRL</sequence>